<sequence>MTQQTIKNICDNYLNKKKGYTAEIDDYKDETKMITFNFRILKNGIFKADQPIRIIKTSELPIEGQLRSQIDRFSALVENNRI</sequence>
<dbReference type="Proteomes" id="UP000244450">
    <property type="component" value="Unassembled WGS sequence"/>
</dbReference>
<evidence type="ECO:0000313" key="1">
    <source>
        <dbReference type="EMBL" id="PUZ26119.1"/>
    </source>
</evidence>
<proteinExistence type="predicted"/>
<evidence type="ECO:0000313" key="2">
    <source>
        <dbReference type="Proteomes" id="UP000244450"/>
    </source>
</evidence>
<organism evidence="1 2">
    <name type="scientific">Chitinophaga parva</name>
    <dbReference type="NCBI Taxonomy" id="2169414"/>
    <lineage>
        <taxon>Bacteria</taxon>
        <taxon>Pseudomonadati</taxon>
        <taxon>Bacteroidota</taxon>
        <taxon>Chitinophagia</taxon>
        <taxon>Chitinophagales</taxon>
        <taxon>Chitinophagaceae</taxon>
        <taxon>Chitinophaga</taxon>
    </lineage>
</organism>
<reference evidence="1 2" key="1">
    <citation type="submission" date="2018-04" db="EMBL/GenBank/DDBJ databases">
        <title>Chitinophaga fuyangensis sp. nov., isolated from soil in a chemical factory.</title>
        <authorList>
            <person name="Chen K."/>
        </authorList>
    </citation>
    <scope>NUCLEOTIDE SEQUENCE [LARGE SCALE GENOMIC DNA]</scope>
    <source>
        <strain evidence="1 2">LY-1</strain>
    </source>
</reference>
<name>A0A2T7BIK4_9BACT</name>
<gene>
    <name evidence="1" type="ORF">DCC81_17935</name>
</gene>
<dbReference type="EMBL" id="QCYK01000002">
    <property type="protein sequence ID" value="PUZ26119.1"/>
    <property type="molecule type" value="Genomic_DNA"/>
</dbReference>
<dbReference type="RefSeq" id="WP_108687956.1">
    <property type="nucleotide sequence ID" value="NZ_QCYK01000002.1"/>
</dbReference>
<dbReference type="AlphaFoldDB" id="A0A2T7BIK4"/>
<protein>
    <submittedName>
        <fullName evidence="1">Uncharacterized protein</fullName>
    </submittedName>
</protein>
<keyword evidence="2" id="KW-1185">Reference proteome</keyword>
<accession>A0A2T7BIK4</accession>
<comment type="caution">
    <text evidence="1">The sequence shown here is derived from an EMBL/GenBank/DDBJ whole genome shotgun (WGS) entry which is preliminary data.</text>
</comment>